<dbReference type="RefSeq" id="WP_100849313.1">
    <property type="nucleotide sequence ID" value="NZ_BMJF01000001.1"/>
</dbReference>
<reference evidence="3" key="1">
    <citation type="journal article" date="2018" name="Genome Announc.">
        <title>Complete genome sequence of a Dickeya fangzhongdai type strain causing bleeding canker of pear tree trunks.</title>
        <authorList>
            <person name="Zhao Y."/>
            <person name="Tian Y."/>
            <person name="Li X."/>
            <person name="Hu B."/>
        </authorList>
    </citation>
    <scope>NUCLEOTIDE SEQUENCE [LARGE SCALE GENOMIC DNA]</scope>
    <source>
        <strain evidence="3">DSM 101947</strain>
    </source>
</reference>
<dbReference type="SUPFAM" id="SSF55729">
    <property type="entry name" value="Acyl-CoA N-acyltransferases (Nat)"/>
    <property type="match status" value="1"/>
</dbReference>
<name>A0A2K8QKG7_9GAMM</name>
<accession>A0A2K8QKG7</accession>
<keyword evidence="3" id="KW-1185">Reference proteome</keyword>
<dbReference type="GeneID" id="66564379"/>
<dbReference type="Gene3D" id="3.40.630.30">
    <property type="match status" value="1"/>
</dbReference>
<dbReference type="CDD" id="cd04301">
    <property type="entry name" value="NAT_SF"/>
    <property type="match status" value="1"/>
</dbReference>
<dbReference type="Gene3D" id="3.40.630.90">
    <property type="match status" value="1"/>
</dbReference>
<dbReference type="PANTHER" id="PTHR47237:SF2">
    <property type="entry name" value="BLL4206 PROTEIN"/>
    <property type="match status" value="1"/>
</dbReference>
<dbReference type="EMBL" id="CP025003">
    <property type="protein sequence ID" value="ATZ94003.1"/>
    <property type="molecule type" value="Genomic_DNA"/>
</dbReference>
<keyword evidence="2" id="KW-0808">Transferase</keyword>
<proteinExistence type="predicted"/>
<dbReference type="PANTHER" id="PTHR47237">
    <property type="entry name" value="SLL0310 PROTEIN"/>
    <property type="match status" value="1"/>
</dbReference>
<dbReference type="AlphaFoldDB" id="A0A2K8QKG7"/>
<evidence type="ECO:0000259" key="1">
    <source>
        <dbReference type="PROSITE" id="PS51186"/>
    </source>
</evidence>
<organism evidence="2 3">
    <name type="scientific">Dickeya fangzhongdai</name>
    <dbReference type="NCBI Taxonomy" id="1778540"/>
    <lineage>
        <taxon>Bacteria</taxon>
        <taxon>Pseudomonadati</taxon>
        <taxon>Pseudomonadota</taxon>
        <taxon>Gammaproteobacteria</taxon>
        <taxon>Enterobacterales</taxon>
        <taxon>Pectobacteriaceae</taxon>
        <taxon>Dickeya</taxon>
    </lineage>
</organism>
<gene>
    <name evidence="2" type="ORF">CVE23_08535</name>
</gene>
<dbReference type="KEGG" id="dfn:CVE23_08535"/>
<dbReference type="InterPro" id="IPR000182">
    <property type="entry name" value="GNAT_dom"/>
</dbReference>
<feature type="domain" description="N-acetyltransferase" evidence="1">
    <location>
        <begin position="3"/>
        <end position="138"/>
    </location>
</feature>
<dbReference type="InterPro" id="IPR041496">
    <property type="entry name" value="YitH/HolE_GNAT"/>
</dbReference>
<dbReference type="GO" id="GO:0016747">
    <property type="term" value="F:acyltransferase activity, transferring groups other than amino-acyl groups"/>
    <property type="evidence" value="ECO:0007669"/>
    <property type="project" value="InterPro"/>
</dbReference>
<dbReference type="Proteomes" id="UP000231901">
    <property type="component" value="Chromosome"/>
</dbReference>
<dbReference type="InterPro" id="IPR052729">
    <property type="entry name" value="Acyl/Acetyltrans_Enzymes"/>
</dbReference>
<dbReference type="PROSITE" id="PS51186">
    <property type="entry name" value="GNAT"/>
    <property type="match status" value="1"/>
</dbReference>
<dbReference type="Pfam" id="PF13508">
    <property type="entry name" value="Acetyltransf_7"/>
    <property type="match status" value="1"/>
</dbReference>
<protein>
    <submittedName>
        <fullName evidence="2">Histone acetyltransferase</fullName>
    </submittedName>
</protein>
<dbReference type="InterPro" id="IPR016181">
    <property type="entry name" value="Acyl_CoA_acyltransferase"/>
</dbReference>
<sequence>MTITLRAMTAADADYGWSLTQQMNWPHRLEDWRDALQLGEGLVAEDRGQPVGTALCWRWGDRWATIGLVVVDGQQQGRGIGRMLMEGLLAGLDGYQVRLHATAAGQGLYARLGFAPVGEIHQYQCPRLPAFAAPVLLDGQRLRAAALDDAPYLTALDQQAHGLARPALIAWLLRQSAQSRVLEQHGRTAGFAALRRFGRGYAIGPVIADSADNARRLIGALMAEVSGEFVRIDSDAALGLGSWLADCGLQQVDAPVTMIRGAPWQPEAGGMRAWALMTQAMA</sequence>
<dbReference type="Pfam" id="PF18014">
    <property type="entry name" value="Acetyltransf_18"/>
    <property type="match status" value="1"/>
</dbReference>
<evidence type="ECO:0000313" key="2">
    <source>
        <dbReference type="EMBL" id="ATZ94003.1"/>
    </source>
</evidence>
<evidence type="ECO:0000313" key="3">
    <source>
        <dbReference type="Proteomes" id="UP000231901"/>
    </source>
</evidence>